<feature type="signal peptide" evidence="2">
    <location>
        <begin position="1"/>
        <end position="28"/>
    </location>
</feature>
<proteinExistence type="inferred from homology"/>
<name>A0ABW1ZVR5_9GAMM</name>
<keyword evidence="4" id="KW-1185">Reference proteome</keyword>
<dbReference type="InterPro" id="IPR006143">
    <property type="entry name" value="RND_pump_MFP"/>
</dbReference>
<comment type="caution">
    <text evidence="3">The sequence shown here is derived from an EMBL/GenBank/DDBJ whole genome shotgun (WGS) entry which is preliminary data.</text>
</comment>
<dbReference type="EMBL" id="JBHSWE010000001">
    <property type="protein sequence ID" value="MFC6669281.1"/>
    <property type="molecule type" value="Genomic_DNA"/>
</dbReference>
<organism evidence="3 4">
    <name type="scientific">Marinobacterium aestuariivivens</name>
    <dbReference type="NCBI Taxonomy" id="1698799"/>
    <lineage>
        <taxon>Bacteria</taxon>
        <taxon>Pseudomonadati</taxon>
        <taxon>Pseudomonadota</taxon>
        <taxon>Gammaproteobacteria</taxon>
        <taxon>Oceanospirillales</taxon>
        <taxon>Oceanospirillaceae</taxon>
        <taxon>Marinobacterium</taxon>
    </lineage>
</organism>
<dbReference type="PANTHER" id="PTHR30469">
    <property type="entry name" value="MULTIDRUG RESISTANCE PROTEIN MDTA"/>
    <property type="match status" value="1"/>
</dbReference>
<dbReference type="Gene3D" id="1.10.287.470">
    <property type="entry name" value="Helix hairpin bin"/>
    <property type="match status" value="1"/>
</dbReference>
<dbReference type="PANTHER" id="PTHR30469:SF11">
    <property type="entry name" value="BLL4320 PROTEIN"/>
    <property type="match status" value="1"/>
</dbReference>
<accession>A0ABW1ZVR5</accession>
<sequence>MNRQRLLFRLLKNAGGPAFILVLSGALAMLGGCSDSAATDAAGPRYHPAQSVLLQYQTGYSVPRTFVGKVQMRQNASVGFEQHGKVARILVNEGDKVAHGQLLAQQNIELLEVEGRQLQAQHEQVDAELALIRASLKRQHALQNRGYASDQTLDELQARQLGLQAKRRNVEAAIAANRLRIEKSALRAPFDAVVSERRVDEGEVVGAGAPVLTLLQQWAPEVRVGVPVELVDQIAAKVSRDLRVGDRQYRARLLTAGADVDPVTRTVQLRFELPRNTGLVNGQRAWLSLEQHYRTPGFWVPLTALTDAPRGLWNLYTLEPTGDGQLYALQSRNVQVLHATAERAYVSGTLQEGERVLTAGLQRLVPGQMVRLAADERLAGTTP</sequence>
<dbReference type="Gene3D" id="2.40.50.100">
    <property type="match status" value="1"/>
</dbReference>
<dbReference type="NCBIfam" id="TIGR01730">
    <property type="entry name" value="RND_mfp"/>
    <property type="match status" value="1"/>
</dbReference>
<keyword evidence="2" id="KW-0732">Signal</keyword>
<evidence type="ECO:0000256" key="1">
    <source>
        <dbReference type="ARBA" id="ARBA00009477"/>
    </source>
</evidence>
<dbReference type="Gene3D" id="2.40.420.20">
    <property type="match status" value="1"/>
</dbReference>
<evidence type="ECO:0000313" key="4">
    <source>
        <dbReference type="Proteomes" id="UP001596422"/>
    </source>
</evidence>
<dbReference type="Gene3D" id="2.40.30.170">
    <property type="match status" value="1"/>
</dbReference>
<dbReference type="RefSeq" id="WP_379907853.1">
    <property type="nucleotide sequence ID" value="NZ_JBHSWE010000001.1"/>
</dbReference>
<dbReference type="SUPFAM" id="SSF111369">
    <property type="entry name" value="HlyD-like secretion proteins"/>
    <property type="match status" value="1"/>
</dbReference>
<reference evidence="4" key="1">
    <citation type="journal article" date="2019" name="Int. J. Syst. Evol. Microbiol.">
        <title>The Global Catalogue of Microorganisms (GCM) 10K type strain sequencing project: providing services to taxonomists for standard genome sequencing and annotation.</title>
        <authorList>
            <consortium name="The Broad Institute Genomics Platform"/>
            <consortium name="The Broad Institute Genome Sequencing Center for Infectious Disease"/>
            <person name="Wu L."/>
            <person name="Ma J."/>
        </authorList>
    </citation>
    <scope>NUCLEOTIDE SEQUENCE [LARGE SCALE GENOMIC DNA]</scope>
    <source>
        <strain evidence="4">NBRC 111756</strain>
    </source>
</reference>
<comment type="similarity">
    <text evidence="1">Belongs to the membrane fusion protein (MFP) (TC 8.A.1) family.</text>
</comment>
<dbReference type="PROSITE" id="PS51257">
    <property type="entry name" value="PROKAR_LIPOPROTEIN"/>
    <property type="match status" value="1"/>
</dbReference>
<feature type="chain" id="PRO_5045063628" evidence="2">
    <location>
        <begin position="29"/>
        <end position="383"/>
    </location>
</feature>
<gene>
    <name evidence="3" type="ORF">ACFQDL_03580</name>
</gene>
<evidence type="ECO:0000313" key="3">
    <source>
        <dbReference type="EMBL" id="MFC6669281.1"/>
    </source>
</evidence>
<dbReference type="Proteomes" id="UP001596422">
    <property type="component" value="Unassembled WGS sequence"/>
</dbReference>
<protein>
    <submittedName>
        <fullName evidence="3">Efflux RND transporter periplasmic adaptor subunit</fullName>
    </submittedName>
</protein>
<evidence type="ECO:0000256" key="2">
    <source>
        <dbReference type="SAM" id="SignalP"/>
    </source>
</evidence>